<name>A0ABD5WGH4_9EURY</name>
<organism evidence="3 4">
    <name type="scientific">Halorussus caseinilyticus</name>
    <dbReference type="NCBI Taxonomy" id="3034025"/>
    <lineage>
        <taxon>Archaea</taxon>
        <taxon>Methanobacteriati</taxon>
        <taxon>Methanobacteriota</taxon>
        <taxon>Stenosarchaea group</taxon>
        <taxon>Halobacteria</taxon>
        <taxon>Halobacteriales</taxon>
        <taxon>Haladaptataceae</taxon>
        <taxon>Halorussus</taxon>
    </lineage>
</organism>
<dbReference type="Gene3D" id="1.10.10.10">
    <property type="entry name" value="Winged helix-like DNA-binding domain superfamily/Winged helix DNA-binding domain"/>
    <property type="match status" value="1"/>
</dbReference>
<dbReference type="Pfam" id="PF08350">
    <property type="entry name" value="FilR1_middle"/>
    <property type="match status" value="1"/>
</dbReference>
<evidence type="ECO:0008006" key="5">
    <source>
        <dbReference type="Google" id="ProtNLM"/>
    </source>
</evidence>
<gene>
    <name evidence="3" type="ORF">ACFQJ6_05025</name>
</gene>
<dbReference type="Pfam" id="PF25213">
    <property type="entry name" value="HVO_A0261_N"/>
    <property type="match status" value="1"/>
</dbReference>
<dbReference type="AlphaFoldDB" id="A0ABD5WGH4"/>
<dbReference type="InterPro" id="IPR036388">
    <property type="entry name" value="WH-like_DNA-bd_sf"/>
</dbReference>
<evidence type="ECO:0000313" key="4">
    <source>
        <dbReference type="Proteomes" id="UP001596407"/>
    </source>
</evidence>
<comment type="caution">
    <text evidence="3">The sequence shown here is derived from an EMBL/GenBank/DDBJ whole genome shotgun (WGS) entry which is preliminary data.</text>
</comment>
<dbReference type="Proteomes" id="UP001596407">
    <property type="component" value="Unassembled WGS sequence"/>
</dbReference>
<keyword evidence="4" id="KW-1185">Reference proteome</keyword>
<proteinExistence type="predicted"/>
<feature type="domain" description="Methanogenesis regulatory protein FilR1 middle" evidence="1">
    <location>
        <begin position="108"/>
        <end position="237"/>
    </location>
</feature>
<reference evidence="3 4" key="1">
    <citation type="journal article" date="2019" name="Int. J. Syst. Evol. Microbiol.">
        <title>The Global Catalogue of Microorganisms (GCM) 10K type strain sequencing project: providing services to taxonomists for standard genome sequencing and annotation.</title>
        <authorList>
            <consortium name="The Broad Institute Genomics Platform"/>
            <consortium name="The Broad Institute Genome Sequencing Center for Infectious Disease"/>
            <person name="Wu L."/>
            <person name="Ma J."/>
        </authorList>
    </citation>
    <scope>NUCLEOTIDE SEQUENCE [LARGE SCALE GENOMIC DNA]</scope>
    <source>
        <strain evidence="3 4">DT72</strain>
    </source>
</reference>
<evidence type="ECO:0000259" key="2">
    <source>
        <dbReference type="Pfam" id="PF25213"/>
    </source>
</evidence>
<dbReference type="RefSeq" id="WP_382209074.1">
    <property type="nucleotide sequence ID" value="NZ_JBHSZH010000005.1"/>
</dbReference>
<dbReference type="InterPro" id="IPR013561">
    <property type="entry name" value="FilR1_middle_dom"/>
</dbReference>
<dbReference type="InterPro" id="IPR036390">
    <property type="entry name" value="WH_DNA-bd_sf"/>
</dbReference>
<dbReference type="SUPFAM" id="SSF46785">
    <property type="entry name" value="Winged helix' DNA-binding domain"/>
    <property type="match status" value="1"/>
</dbReference>
<dbReference type="EMBL" id="JBHSZH010000005">
    <property type="protein sequence ID" value="MFC7079597.1"/>
    <property type="molecule type" value="Genomic_DNA"/>
</dbReference>
<evidence type="ECO:0000313" key="3">
    <source>
        <dbReference type="EMBL" id="MFC7079597.1"/>
    </source>
</evidence>
<evidence type="ECO:0000259" key="1">
    <source>
        <dbReference type="Pfam" id="PF08350"/>
    </source>
</evidence>
<accession>A0ABD5WGH4</accession>
<sequence>MAKTEELIRMLRDEAKYKPHLASELGVSKSTVYNWATELIEYDIVRRTDEGYELTALGEQLFEFYHCVTRVTTQLYDMQTFLEALPNHHHPPLSTLADADIVDESDHPYAPFERVVDWVKDAEHVVGTPAIMSTEKLEALAPKFRSNEMSADVVLERKDVELMRRHVPDTLDAILGNATVYETEREIPVRLYITESLSPSVGIATLTDNRQISMFVQLRGDEAVEWGFELYEEFRKDATRIETFR</sequence>
<feature type="domain" description="HVO-A0261-like N-terminal" evidence="2">
    <location>
        <begin position="6"/>
        <end position="68"/>
    </location>
</feature>
<protein>
    <recommendedName>
        <fullName evidence="5">Transcriptional regulator</fullName>
    </recommendedName>
</protein>
<dbReference type="InterPro" id="IPR057527">
    <property type="entry name" value="HVO_A0261-like_N"/>
</dbReference>